<evidence type="ECO:0000256" key="1">
    <source>
        <dbReference type="SAM" id="MobiDB-lite"/>
    </source>
</evidence>
<keyword evidence="4" id="KW-1185">Reference proteome</keyword>
<reference evidence="3 4" key="1">
    <citation type="submission" date="2019-02" db="EMBL/GenBank/DDBJ databases">
        <title>Deep-cultivation of Planctomycetes and their phenomic and genomic characterization uncovers novel biology.</title>
        <authorList>
            <person name="Wiegand S."/>
            <person name="Jogler M."/>
            <person name="Boedeker C."/>
            <person name="Pinto D."/>
            <person name="Vollmers J."/>
            <person name="Rivas-Marin E."/>
            <person name="Kohn T."/>
            <person name="Peeters S.H."/>
            <person name="Heuer A."/>
            <person name="Rast P."/>
            <person name="Oberbeckmann S."/>
            <person name="Bunk B."/>
            <person name="Jeske O."/>
            <person name="Meyerdierks A."/>
            <person name="Storesund J.E."/>
            <person name="Kallscheuer N."/>
            <person name="Luecker S."/>
            <person name="Lage O.M."/>
            <person name="Pohl T."/>
            <person name="Merkel B.J."/>
            <person name="Hornburger P."/>
            <person name="Mueller R.-W."/>
            <person name="Bruemmer F."/>
            <person name="Labrenz M."/>
            <person name="Spormann A.M."/>
            <person name="Op den Camp H."/>
            <person name="Overmann J."/>
            <person name="Amann R."/>
            <person name="Jetten M.S.M."/>
            <person name="Mascher T."/>
            <person name="Medema M.H."/>
            <person name="Devos D.P."/>
            <person name="Kaster A.-K."/>
            <person name="Ovreas L."/>
            <person name="Rohde M."/>
            <person name="Galperin M.Y."/>
            <person name="Jogler C."/>
        </authorList>
    </citation>
    <scope>NUCLEOTIDE SEQUENCE [LARGE SCALE GENOMIC DNA]</scope>
    <source>
        <strain evidence="3 4">Pan216</strain>
    </source>
</reference>
<dbReference type="OrthoDB" id="212276at2"/>
<dbReference type="RefSeq" id="WP_145260919.1">
    <property type="nucleotide sequence ID" value="NZ_CP036279.1"/>
</dbReference>
<feature type="region of interest" description="Disordered" evidence="1">
    <location>
        <begin position="1"/>
        <end position="37"/>
    </location>
</feature>
<gene>
    <name evidence="3" type="ORF">Pan216_43200</name>
</gene>
<sequence precursor="true">MNADFNNKLNPPFDDESNQGLDEKSNQGLDDEMSEAPSPELGWLAFRYISGELSAEEIDAFEKRLDIDQAARDAVAEAVELSDLVVAGFELDGASRQDASPATPREGGLRTGRTGRLGWTGAGIAAIAASLVVMISLVDRTSEPAPSKTGDGTFVSQGLPGGDALALAWNEVHAAGGSDLADADVFADPDSEVDGLDPGASTDLDNELPPDWLVVAISIHSNESSARGLP</sequence>
<dbReference type="AlphaFoldDB" id="A0A518B8Y5"/>
<evidence type="ECO:0000313" key="4">
    <source>
        <dbReference type="Proteomes" id="UP000317093"/>
    </source>
</evidence>
<feature type="transmembrane region" description="Helical" evidence="2">
    <location>
        <begin position="117"/>
        <end position="138"/>
    </location>
</feature>
<dbReference type="KEGG" id="knv:Pan216_43200"/>
<feature type="compositionally biased region" description="Low complexity" evidence="1">
    <location>
        <begin position="103"/>
        <end position="114"/>
    </location>
</feature>
<feature type="region of interest" description="Disordered" evidence="1">
    <location>
        <begin position="95"/>
        <end position="114"/>
    </location>
</feature>
<accession>A0A518B8Y5</accession>
<name>A0A518B8Y5_9BACT</name>
<evidence type="ECO:0008006" key="5">
    <source>
        <dbReference type="Google" id="ProtNLM"/>
    </source>
</evidence>
<dbReference type="EMBL" id="CP036279">
    <property type="protein sequence ID" value="QDU63440.1"/>
    <property type="molecule type" value="Genomic_DNA"/>
</dbReference>
<keyword evidence="2" id="KW-0812">Transmembrane</keyword>
<protein>
    <recommendedName>
        <fullName evidence="5">Zinc-finger domain-containing protein</fullName>
    </recommendedName>
</protein>
<dbReference type="Proteomes" id="UP000317093">
    <property type="component" value="Chromosome"/>
</dbReference>
<organism evidence="3 4">
    <name type="scientific">Kolteria novifilia</name>
    <dbReference type="NCBI Taxonomy" id="2527975"/>
    <lineage>
        <taxon>Bacteria</taxon>
        <taxon>Pseudomonadati</taxon>
        <taxon>Planctomycetota</taxon>
        <taxon>Planctomycetia</taxon>
        <taxon>Kolteriales</taxon>
        <taxon>Kolteriaceae</taxon>
        <taxon>Kolteria</taxon>
    </lineage>
</organism>
<evidence type="ECO:0000256" key="2">
    <source>
        <dbReference type="SAM" id="Phobius"/>
    </source>
</evidence>
<keyword evidence="2" id="KW-0472">Membrane</keyword>
<evidence type="ECO:0000313" key="3">
    <source>
        <dbReference type="EMBL" id="QDU63440.1"/>
    </source>
</evidence>
<proteinExistence type="predicted"/>
<keyword evidence="2" id="KW-1133">Transmembrane helix</keyword>